<comment type="cofactor">
    <cofactor evidence="1">
        <name>Mg(2+)</name>
        <dbReference type="ChEBI" id="CHEBI:18420"/>
    </cofactor>
</comment>
<feature type="transmembrane region" description="Helical" evidence="9">
    <location>
        <begin position="92"/>
        <end position="116"/>
    </location>
</feature>
<dbReference type="Pfam" id="PF00909">
    <property type="entry name" value="Ammonium_transp"/>
    <property type="match status" value="1"/>
</dbReference>
<evidence type="ECO:0000256" key="3">
    <source>
        <dbReference type="ARBA" id="ARBA00005887"/>
    </source>
</evidence>
<comment type="caution">
    <text evidence="11">The sequence shown here is derived from an EMBL/GenBank/DDBJ whole genome shotgun (WGS) entry which is preliminary data.</text>
</comment>
<dbReference type="PROSITE" id="PS50887">
    <property type="entry name" value="GGDEF"/>
    <property type="match status" value="1"/>
</dbReference>
<dbReference type="SUPFAM" id="SSF55073">
    <property type="entry name" value="Nucleotide cyclase"/>
    <property type="match status" value="1"/>
</dbReference>
<keyword evidence="8 9" id="KW-0924">Ammonia transport</keyword>
<dbReference type="InterPro" id="IPR043128">
    <property type="entry name" value="Rev_trsase/Diguanyl_cyclase"/>
</dbReference>
<dbReference type="InterPro" id="IPR024041">
    <property type="entry name" value="NH4_transpt_AmtB-like_dom"/>
</dbReference>
<dbReference type="EMBL" id="LNTY01000006">
    <property type="protein sequence ID" value="KXF82935.1"/>
    <property type="molecule type" value="Genomic_DNA"/>
</dbReference>
<sequence length="636" mass="69611">MESIQIQGELLDVVWLMLCTALVLLMQPGFTCFESGLVRSKNNINVALKNVADFCVAGVSFWVVGFGLMYGTSINGLVGFDSFIFDVNGEHLLLSFFLFQMMFCGTATTIVAGAVAERMRFSGYLLCALLISAVIFPVSGHWIWNGLHFTDHGEGWLRELGFIDFAGGTVVHSVGGWLALAGIIILGPRLGRFNEAGKVQDIFGQNLPLSALGTFLLFFGWFGFNGGSLITPNETLPLVFANTALAACFGGVAALIFSWHLHSMRGIRYCLNGLLAGLVSITAGANVLSPHMAALVGFIGGIISVLVSHLLVHKKLDDVVDAVPVHLGGGIWGTLAVAIVGPLSAFDGATRSEQLITQFIGIVACGAWAFGVGYLVLSLVNRFYPLRVSPQTETIGLNYGEHGLKDELIDLMHQVDEMREQKEFDRTISFERGSENAAISIAYNHLLEAVNKEYRDREQNLLRMANLDPLTGIANRRMFDSEYESEWRRNQREGSGLGLMLIDVDHFKKYNDRYGHTLGDYCLQNICKALSDSLLRSSDTLARIGGEEFAVIIPNTTPTSLKQLAERLRGSVEDLRIPHADNELDIVTVSIGLSYVSTATTSDKSHFFDEADKALYKAKNGGRNRVVVFRDMRATG</sequence>
<dbReference type="GO" id="GO:0008519">
    <property type="term" value="F:ammonium channel activity"/>
    <property type="evidence" value="ECO:0007669"/>
    <property type="project" value="InterPro"/>
</dbReference>
<proteinExistence type="inferred from homology"/>
<reference evidence="11 12" key="1">
    <citation type="submission" date="2015-11" db="EMBL/GenBank/DDBJ databases">
        <title>Genomic Taxonomy of the Vibrionaceae.</title>
        <authorList>
            <person name="Gomez-Gil B."/>
            <person name="Enciso-Ibarra J."/>
        </authorList>
    </citation>
    <scope>NUCLEOTIDE SEQUENCE [LARGE SCALE GENOMIC DNA]</scope>
    <source>
        <strain evidence="11 12">CAIM 912</strain>
    </source>
</reference>
<dbReference type="SUPFAM" id="SSF111352">
    <property type="entry name" value="Ammonium transporter"/>
    <property type="match status" value="1"/>
</dbReference>
<evidence type="ECO:0000256" key="1">
    <source>
        <dbReference type="ARBA" id="ARBA00001946"/>
    </source>
</evidence>
<dbReference type="Gene3D" id="1.10.3430.10">
    <property type="entry name" value="Ammonium transporter AmtB like domains"/>
    <property type="match status" value="1"/>
</dbReference>
<dbReference type="FunFam" id="3.30.70.270:FF:000001">
    <property type="entry name" value="Diguanylate cyclase domain protein"/>
    <property type="match status" value="1"/>
</dbReference>
<protein>
    <recommendedName>
        <fullName evidence="9">Ammonium transporter</fullName>
    </recommendedName>
</protein>
<evidence type="ECO:0000256" key="2">
    <source>
        <dbReference type="ARBA" id="ARBA00004141"/>
    </source>
</evidence>
<evidence type="ECO:0000256" key="7">
    <source>
        <dbReference type="ARBA" id="ARBA00023136"/>
    </source>
</evidence>
<dbReference type="CDD" id="cd01949">
    <property type="entry name" value="GGDEF"/>
    <property type="match status" value="1"/>
</dbReference>
<evidence type="ECO:0000256" key="8">
    <source>
        <dbReference type="ARBA" id="ARBA00023177"/>
    </source>
</evidence>
<feature type="transmembrane region" description="Helical" evidence="9">
    <location>
        <begin position="207"/>
        <end position="224"/>
    </location>
</feature>
<feature type="transmembrane region" description="Helical" evidence="9">
    <location>
        <begin position="54"/>
        <end position="72"/>
    </location>
</feature>
<dbReference type="GO" id="GO:0097272">
    <property type="term" value="P:ammonium homeostasis"/>
    <property type="evidence" value="ECO:0007669"/>
    <property type="project" value="TreeGrafter"/>
</dbReference>
<dbReference type="PANTHER" id="PTHR11730">
    <property type="entry name" value="AMMONIUM TRANSPORTER"/>
    <property type="match status" value="1"/>
</dbReference>
<comment type="similarity">
    <text evidence="3 9">Belongs to the ammonia transporter channel (TC 1.A.11.2) family.</text>
</comment>
<dbReference type="InterPro" id="IPR029787">
    <property type="entry name" value="Nucleotide_cyclase"/>
</dbReference>
<dbReference type="PANTHER" id="PTHR11730:SF6">
    <property type="entry name" value="AMMONIUM TRANSPORTER"/>
    <property type="match status" value="1"/>
</dbReference>
<comment type="subcellular location">
    <subcellularLocation>
        <location evidence="9">Cell membrane</location>
        <topology evidence="9">Multi-pass membrane protein</topology>
    </subcellularLocation>
    <subcellularLocation>
        <location evidence="2">Membrane</location>
        <topology evidence="2">Multi-pass membrane protein</topology>
    </subcellularLocation>
</comment>
<keyword evidence="6 9" id="KW-1133">Transmembrane helix</keyword>
<dbReference type="GO" id="GO:0005886">
    <property type="term" value="C:plasma membrane"/>
    <property type="evidence" value="ECO:0007669"/>
    <property type="project" value="UniProtKB-SubCell"/>
</dbReference>
<dbReference type="STRING" id="294935.ATN88_04025"/>
<name>A0A135IBX6_9GAMM</name>
<evidence type="ECO:0000313" key="12">
    <source>
        <dbReference type="Proteomes" id="UP000070529"/>
    </source>
</evidence>
<dbReference type="NCBIfam" id="TIGR00836">
    <property type="entry name" value="amt"/>
    <property type="match status" value="1"/>
</dbReference>
<feature type="domain" description="GGDEF" evidence="10">
    <location>
        <begin position="495"/>
        <end position="631"/>
    </location>
</feature>
<dbReference type="Pfam" id="PF00990">
    <property type="entry name" value="GGDEF"/>
    <property type="match status" value="1"/>
</dbReference>
<dbReference type="OrthoDB" id="2521613at2"/>
<dbReference type="InterPro" id="IPR029020">
    <property type="entry name" value="Ammonium/urea_transptr"/>
</dbReference>
<dbReference type="AlphaFoldDB" id="A0A135IBX6"/>
<feature type="transmembrane region" description="Helical" evidence="9">
    <location>
        <begin position="269"/>
        <end position="288"/>
    </location>
</feature>
<evidence type="ECO:0000256" key="5">
    <source>
        <dbReference type="ARBA" id="ARBA00022692"/>
    </source>
</evidence>
<evidence type="ECO:0000256" key="6">
    <source>
        <dbReference type="ARBA" id="ARBA00022989"/>
    </source>
</evidence>
<evidence type="ECO:0000256" key="9">
    <source>
        <dbReference type="RuleBase" id="RU362002"/>
    </source>
</evidence>
<dbReference type="Gene3D" id="3.30.70.270">
    <property type="match status" value="1"/>
</dbReference>
<feature type="transmembrane region" description="Helical" evidence="9">
    <location>
        <begin position="355"/>
        <end position="377"/>
    </location>
</feature>
<dbReference type="RefSeq" id="WP_067410071.1">
    <property type="nucleotide sequence ID" value="NZ_LNTY01000006.1"/>
</dbReference>
<feature type="transmembrane region" description="Helical" evidence="9">
    <location>
        <begin position="123"/>
        <end position="145"/>
    </location>
</feature>
<dbReference type="NCBIfam" id="TIGR00254">
    <property type="entry name" value="GGDEF"/>
    <property type="match status" value="1"/>
</dbReference>
<dbReference type="PROSITE" id="PS01219">
    <property type="entry name" value="AMMONIUM_TRANSP"/>
    <property type="match status" value="1"/>
</dbReference>
<keyword evidence="5 9" id="KW-0812">Transmembrane</keyword>
<gene>
    <name evidence="11" type="ORF">ATN88_04025</name>
</gene>
<dbReference type="Proteomes" id="UP000070529">
    <property type="component" value="Unassembled WGS sequence"/>
</dbReference>
<keyword evidence="12" id="KW-1185">Reference proteome</keyword>
<dbReference type="InterPro" id="IPR001905">
    <property type="entry name" value="Ammonium_transpt"/>
</dbReference>
<evidence type="ECO:0000259" key="10">
    <source>
        <dbReference type="PROSITE" id="PS50887"/>
    </source>
</evidence>
<feature type="transmembrane region" description="Helical" evidence="9">
    <location>
        <begin position="165"/>
        <end position="186"/>
    </location>
</feature>
<accession>A0A135IBX6</accession>
<dbReference type="GO" id="GO:0003824">
    <property type="term" value="F:catalytic activity"/>
    <property type="evidence" value="ECO:0007669"/>
    <property type="project" value="UniProtKB-ARBA"/>
</dbReference>
<dbReference type="InterPro" id="IPR000160">
    <property type="entry name" value="GGDEF_dom"/>
</dbReference>
<evidence type="ECO:0000313" key="11">
    <source>
        <dbReference type="EMBL" id="KXF82935.1"/>
    </source>
</evidence>
<dbReference type="InterPro" id="IPR018047">
    <property type="entry name" value="Ammonium_transpt_CS"/>
</dbReference>
<feature type="transmembrane region" description="Helical" evidence="9">
    <location>
        <begin position="294"/>
        <end position="312"/>
    </location>
</feature>
<feature type="transmembrane region" description="Helical" evidence="9">
    <location>
        <begin position="13"/>
        <end position="33"/>
    </location>
</feature>
<keyword evidence="7 9" id="KW-0472">Membrane</keyword>
<organism evidence="11 12">
    <name type="scientific">Enterovibrio coralii</name>
    <dbReference type="NCBI Taxonomy" id="294935"/>
    <lineage>
        <taxon>Bacteria</taxon>
        <taxon>Pseudomonadati</taxon>
        <taxon>Pseudomonadota</taxon>
        <taxon>Gammaproteobacteria</taxon>
        <taxon>Vibrionales</taxon>
        <taxon>Vibrionaceae</taxon>
        <taxon>Enterovibrio</taxon>
    </lineage>
</organism>
<dbReference type="SMART" id="SM00267">
    <property type="entry name" value="GGDEF"/>
    <property type="match status" value="1"/>
</dbReference>
<feature type="transmembrane region" description="Helical" evidence="9">
    <location>
        <begin position="324"/>
        <end position="343"/>
    </location>
</feature>
<keyword evidence="4 9" id="KW-0813">Transport</keyword>
<feature type="transmembrane region" description="Helical" evidence="9">
    <location>
        <begin position="236"/>
        <end position="257"/>
    </location>
</feature>
<evidence type="ECO:0000256" key="4">
    <source>
        <dbReference type="ARBA" id="ARBA00022448"/>
    </source>
</evidence>